<feature type="compositionally biased region" description="Polar residues" evidence="3">
    <location>
        <begin position="198"/>
        <end position="208"/>
    </location>
</feature>
<dbReference type="EMBL" id="RSCE01000003">
    <property type="protein sequence ID" value="RSH84366.1"/>
    <property type="molecule type" value="Genomic_DNA"/>
</dbReference>
<accession>A0A427XZQ8</accession>
<evidence type="ECO:0000259" key="4">
    <source>
        <dbReference type="PROSITE" id="PS50109"/>
    </source>
</evidence>
<dbReference type="SUPFAM" id="SSF52172">
    <property type="entry name" value="CheY-like"/>
    <property type="match status" value="2"/>
</dbReference>
<dbReference type="InterPro" id="IPR036097">
    <property type="entry name" value="HisK_dim/P_sf"/>
</dbReference>
<feature type="domain" description="Histidine kinase" evidence="4">
    <location>
        <begin position="1395"/>
        <end position="1669"/>
    </location>
</feature>
<dbReference type="SMART" id="SM00388">
    <property type="entry name" value="HisKA"/>
    <property type="match status" value="2"/>
</dbReference>
<evidence type="ECO:0000259" key="5">
    <source>
        <dbReference type="PROSITE" id="PS50110"/>
    </source>
</evidence>
<dbReference type="SMART" id="SM00448">
    <property type="entry name" value="REC"/>
    <property type="match status" value="2"/>
</dbReference>
<feature type="region of interest" description="Disordered" evidence="3">
    <location>
        <begin position="1697"/>
        <end position="1716"/>
    </location>
</feature>
<dbReference type="SUPFAM" id="SSF55785">
    <property type="entry name" value="PYP-like sensor domain (PAS domain)"/>
    <property type="match status" value="1"/>
</dbReference>
<dbReference type="SMART" id="SM00387">
    <property type="entry name" value="HATPase_c"/>
    <property type="match status" value="2"/>
</dbReference>
<dbReference type="InterPro" id="IPR036890">
    <property type="entry name" value="HATPase_C_sf"/>
</dbReference>
<dbReference type="STRING" id="105984.A0A427XZQ8"/>
<dbReference type="InterPro" id="IPR035965">
    <property type="entry name" value="PAS-like_dom_sf"/>
</dbReference>
<feature type="domain" description="Response regulatory" evidence="5">
    <location>
        <begin position="1729"/>
        <end position="1858"/>
    </location>
</feature>
<dbReference type="CDD" id="cd00082">
    <property type="entry name" value="HisKA"/>
    <property type="match status" value="2"/>
</dbReference>
<protein>
    <submittedName>
        <fullName evidence="6">Uncharacterized protein</fullName>
    </submittedName>
</protein>
<dbReference type="InterPro" id="IPR004358">
    <property type="entry name" value="Sig_transdc_His_kin-like_C"/>
</dbReference>
<evidence type="ECO:0000256" key="2">
    <source>
        <dbReference type="PROSITE-ProRule" id="PRU00169"/>
    </source>
</evidence>
<dbReference type="GeneID" id="39590429"/>
<dbReference type="CDD" id="cd00156">
    <property type="entry name" value="REC"/>
    <property type="match status" value="1"/>
</dbReference>
<dbReference type="Gene3D" id="3.40.50.2300">
    <property type="match status" value="2"/>
</dbReference>
<proteinExistence type="predicted"/>
<feature type="compositionally biased region" description="Low complexity" evidence="3">
    <location>
        <begin position="216"/>
        <end position="250"/>
    </location>
</feature>
<evidence type="ECO:0000313" key="6">
    <source>
        <dbReference type="EMBL" id="RSH84366.1"/>
    </source>
</evidence>
<keyword evidence="7" id="KW-1185">Reference proteome</keyword>
<dbReference type="Gene3D" id="3.30.450.20">
    <property type="entry name" value="PAS domain"/>
    <property type="match status" value="1"/>
</dbReference>
<evidence type="ECO:0000256" key="1">
    <source>
        <dbReference type="ARBA" id="ARBA00022553"/>
    </source>
</evidence>
<dbReference type="InterPro" id="IPR001789">
    <property type="entry name" value="Sig_transdc_resp-reg_receiver"/>
</dbReference>
<dbReference type="InterPro" id="IPR003594">
    <property type="entry name" value="HATPase_dom"/>
</dbReference>
<dbReference type="Gene3D" id="1.10.287.130">
    <property type="match status" value="2"/>
</dbReference>
<dbReference type="GO" id="GO:0000155">
    <property type="term" value="F:phosphorelay sensor kinase activity"/>
    <property type="evidence" value="ECO:0007669"/>
    <property type="project" value="InterPro"/>
</dbReference>
<feature type="region of interest" description="Disordered" evidence="3">
    <location>
        <begin position="152"/>
        <end position="250"/>
    </location>
</feature>
<feature type="region of interest" description="Disordered" evidence="3">
    <location>
        <begin position="681"/>
        <end position="724"/>
    </location>
</feature>
<dbReference type="Pfam" id="PF02518">
    <property type="entry name" value="HATPase_c"/>
    <property type="match status" value="2"/>
</dbReference>
<dbReference type="Pfam" id="PF00072">
    <property type="entry name" value="Response_reg"/>
    <property type="match status" value="2"/>
</dbReference>
<feature type="modified residue" description="4-aspartylphosphate" evidence="2">
    <location>
        <position position="1173"/>
    </location>
</feature>
<evidence type="ECO:0000313" key="7">
    <source>
        <dbReference type="Proteomes" id="UP000279236"/>
    </source>
</evidence>
<feature type="region of interest" description="Disordered" evidence="3">
    <location>
        <begin position="375"/>
        <end position="404"/>
    </location>
</feature>
<feature type="domain" description="Histidine kinase" evidence="4">
    <location>
        <begin position="850"/>
        <end position="1072"/>
    </location>
</feature>
<comment type="caution">
    <text evidence="6">The sequence shown here is derived from an EMBL/GenBank/DDBJ whole genome shotgun (WGS) entry which is preliminary data.</text>
</comment>
<dbReference type="Pfam" id="PF00512">
    <property type="entry name" value="HisKA"/>
    <property type="match status" value="1"/>
</dbReference>
<name>A0A427XZQ8_9TREE</name>
<dbReference type="Proteomes" id="UP000279236">
    <property type="component" value="Unassembled WGS sequence"/>
</dbReference>
<feature type="region of interest" description="Disordered" evidence="3">
    <location>
        <begin position="46"/>
        <end position="134"/>
    </location>
</feature>
<dbReference type="PROSITE" id="PS50110">
    <property type="entry name" value="RESPONSE_REGULATORY"/>
    <property type="match status" value="2"/>
</dbReference>
<feature type="domain" description="Response regulatory" evidence="5">
    <location>
        <begin position="1125"/>
        <end position="1240"/>
    </location>
</feature>
<reference evidence="6 7" key="1">
    <citation type="submission" date="2018-11" db="EMBL/GenBank/DDBJ databases">
        <title>Genome sequence of Apiotrichum porosum DSM 27194.</title>
        <authorList>
            <person name="Aliyu H."/>
            <person name="Gorte O."/>
            <person name="Ochsenreither K."/>
        </authorList>
    </citation>
    <scope>NUCLEOTIDE SEQUENCE [LARGE SCALE GENOMIC DNA]</scope>
    <source>
        <strain evidence="6 7">DSM 27194</strain>
    </source>
</reference>
<organism evidence="6 7">
    <name type="scientific">Apiotrichum porosum</name>
    <dbReference type="NCBI Taxonomy" id="105984"/>
    <lineage>
        <taxon>Eukaryota</taxon>
        <taxon>Fungi</taxon>
        <taxon>Dikarya</taxon>
        <taxon>Basidiomycota</taxon>
        <taxon>Agaricomycotina</taxon>
        <taxon>Tremellomycetes</taxon>
        <taxon>Trichosporonales</taxon>
        <taxon>Trichosporonaceae</taxon>
        <taxon>Apiotrichum</taxon>
    </lineage>
</organism>
<dbReference type="InterPro" id="IPR011006">
    <property type="entry name" value="CheY-like_superfamily"/>
</dbReference>
<dbReference type="RefSeq" id="XP_028477814.1">
    <property type="nucleotide sequence ID" value="XM_028621362.1"/>
</dbReference>
<dbReference type="SUPFAM" id="SSF47384">
    <property type="entry name" value="Homodimeric domain of signal transducing histidine kinase"/>
    <property type="match status" value="2"/>
</dbReference>
<dbReference type="PRINTS" id="PR00344">
    <property type="entry name" value="BCTRLSENSOR"/>
</dbReference>
<feature type="modified residue" description="4-aspartylphosphate" evidence="2">
    <location>
        <position position="1788"/>
    </location>
</feature>
<gene>
    <name evidence="6" type="ORF">EHS24_005886</name>
</gene>
<dbReference type="SUPFAM" id="SSF55874">
    <property type="entry name" value="ATPase domain of HSP90 chaperone/DNA topoisomerase II/histidine kinase"/>
    <property type="match status" value="2"/>
</dbReference>
<dbReference type="InterPro" id="IPR005467">
    <property type="entry name" value="His_kinase_dom"/>
</dbReference>
<dbReference type="PANTHER" id="PTHR43547:SF2">
    <property type="entry name" value="HYBRID SIGNAL TRANSDUCTION HISTIDINE KINASE C"/>
    <property type="match status" value="1"/>
</dbReference>
<dbReference type="OrthoDB" id="60033at2759"/>
<feature type="region of interest" description="Disordered" evidence="3">
    <location>
        <begin position="1"/>
        <end position="29"/>
    </location>
</feature>
<dbReference type="Gene3D" id="3.30.565.10">
    <property type="entry name" value="Histidine kinase-like ATPase, C-terminal domain"/>
    <property type="match status" value="2"/>
</dbReference>
<feature type="compositionally biased region" description="Low complexity" evidence="3">
    <location>
        <begin position="696"/>
        <end position="718"/>
    </location>
</feature>
<dbReference type="PANTHER" id="PTHR43547">
    <property type="entry name" value="TWO-COMPONENT HISTIDINE KINASE"/>
    <property type="match status" value="1"/>
</dbReference>
<dbReference type="InterPro" id="IPR003661">
    <property type="entry name" value="HisK_dim/P_dom"/>
</dbReference>
<dbReference type="CDD" id="cd17546">
    <property type="entry name" value="REC_hyHK_CKI1_RcsC-like"/>
    <property type="match status" value="1"/>
</dbReference>
<sequence>MPHQHGWTGGESPTPPTPRGTVRTNKDNVPTAYLESYPFPAFVLRVRAPPPPLSQGMAESIGPAADHSIPRSPAAPHLSLPRYGSHPFHLSSLAGGGESSSRHRRKHSQPDLASRHESPAPEGVLQSASVPRRPSLHHFESDTTVRGAANLSSAASPLSRGHESPTGFAGGTSRLGLTDDGAAQTGLPVHSPRPGLFSMTQSGRTPQQAPSPPEVSPWGTPDSWSSTSSSSGSARRTSTDPTTTQDTSVDDLLLRATSQSMSESSRPLHTLQLGSVAPVSAPLSAGARVEWANEHAHRILRGRPLSELVDGHLLAAFQEWAECDVDSRETTVFTLEVLDPPTALELVKARQRRDPALETVLVVLTAIRVVDRLRGDEPKDASTPAAGGQRPVRPAHPTVGPALVPPLPVSPDTYSVILPFRRKTRQGMAYSTDRIAGPKQDVAKQCHLLLEELDWTQTSLGPKETWPPEILSAISIAFSSFTQDVVFVGEDLRMVYNQGYSVIIDHPASFGRPVSQVWAPLWPDVGPLLRRVWEGEPVHHENDALFHERNDRGRFVERYHSYSLIPIVTAKKEVVGIYSPSLDTTDRVLAERRLGTSQQLASQVSLARSVREYFDAVAEVLEDNPADAPFVICYSVREQSPSSESSTTVELCLESTVGIPQDHPCAPKSLRNVIPRTISALGTPSQHSQMAHERSSITSPKISAAPSSASVSSLGTTGSRRKAPRPMLMQTGEDQHMWPIARALASRQCVVFDNCSELVKGLPIRQWDELPDMAIVIPLCREESWQTPPGVMILGLNLFRPLDSDYEDWLQAIRSQLVSALGSVTAYEEEVQRQMEKDKLQRAKTAWFRGSAHELRSPLTLIDAPLEDLRETDLTPSQRQSLAMAQKNVHRLSQLVNALHDFTRIESGHVQTRFTPTDLKPFVSELAGMFRPAIERLDIGFTLDIQERDEPVCLDPVLFEIVVSNLLMNALKYTESGTVALRVAYDSSHADISVIDSGSGIPASEIDTVTDWSHRTDTGVNRPTDSTGIGLALVREIVRLHRGQLVIESATADENATGTHGSTFTARIPTDLPPAVETVAQASFGAYGRQMAREVRSWVRDDKSDPGATQSIGFAEGLMFERSDVLLVIDDSKDIRTYIKYMFAPFVTVIEAANGAEGLQLAIDRTPDLVLCDLLLGQMSGLDVLAALRADHTMRVVPFVLLSAATDDETRVDAFFAGADDFLLKPFKPKELLMRVHLHMQMGKKRAKLEKLFAEREQEIAVLSDYCPSGIVRTDARGYVTYTNEAFREPAGMGPDQNPNLWVDYCGAETWTRLEPVWQEILYGDKTLTELQWKWLTGRTMSGVFIRLDKVRPGMSGIIGCVTDISYQEEKLLAAERRRVEAEESKHQQEMLVDLISHEIRTPVSAILQCSSLVKENLVALKEQLRFTGEKGFKPSAALLADLEEDVGALDSIYQCGLVQERIAGDVLSLARIQLDMLSLHDVEMDLRREARKVLSVFASEARMKKIGIHVKFGETLQLLGVSSIKTDPVRLGQVVTNLISNAIRFTASSETRRISVMYDVAWDPPIPGTYTVPPAPSSPPPTSPMEADTPIYLYVSVQDTGPGMPASETEVLFQRFSQGNKMIHTQYGGTGLGLYICKKITELLGGGIQVQSEVGKGTTFHFFIRATANTAPTTELRSVTSNSTLASISITTPSIAPSVTRHSSHDSQSPGSEDADALAAAAATATFHVLIVEDNIINQTVLRRQVLKAGLTCDVADNGQEALVAIHEAHRRARLGTGTGYDVVLMDLEMPIMDGLTALKHLRDAEEAGSLSRQLVIALTGNARQGQIDQAISAGMDDEAAAVVRFLLRYSLRKKHCPTADWSVLPLSKFWLHGFADAAVVIKPYHLPDLIAKMRRAVIARRAEHREDDDQ</sequence>
<keyword evidence="1 2" id="KW-0597">Phosphoprotein</keyword>
<dbReference type="PROSITE" id="PS50109">
    <property type="entry name" value="HIS_KIN"/>
    <property type="match status" value="2"/>
</dbReference>
<evidence type="ECO:0000256" key="3">
    <source>
        <dbReference type="SAM" id="MobiDB-lite"/>
    </source>
</evidence>